<reference evidence="1 2" key="1">
    <citation type="submission" date="2020-10" db="EMBL/GenBank/DDBJ databases">
        <title>Phylogeny of dyella-like bacteria.</title>
        <authorList>
            <person name="Fu J."/>
        </authorList>
    </citation>
    <scope>NUCLEOTIDE SEQUENCE [LARGE SCALE GENOMIC DNA]</scope>
    <source>
        <strain evidence="1 2">DHOB09</strain>
    </source>
</reference>
<dbReference type="Proteomes" id="UP000663181">
    <property type="component" value="Chromosome"/>
</dbReference>
<dbReference type="EMBL" id="CP064030">
    <property type="protein sequence ID" value="QRN54903.1"/>
    <property type="molecule type" value="Genomic_DNA"/>
</dbReference>
<organism evidence="1 2">
    <name type="scientific">Dyella caseinilytica</name>
    <dbReference type="NCBI Taxonomy" id="1849581"/>
    <lineage>
        <taxon>Bacteria</taxon>
        <taxon>Pseudomonadati</taxon>
        <taxon>Pseudomonadota</taxon>
        <taxon>Gammaproteobacteria</taxon>
        <taxon>Lysobacterales</taxon>
        <taxon>Rhodanobacteraceae</taxon>
        <taxon>Dyella</taxon>
    </lineage>
</organism>
<name>A0ABX7GY77_9GAMM</name>
<keyword evidence="2" id="KW-1185">Reference proteome</keyword>
<evidence type="ECO:0000313" key="1">
    <source>
        <dbReference type="EMBL" id="QRN54903.1"/>
    </source>
</evidence>
<evidence type="ECO:0000313" key="2">
    <source>
        <dbReference type="Proteomes" id="UP000663181"/>
    </source>
</evidence>
<gene>
    <name evidence="1" type="ORF">ISN74_06005</name>
</gene>
<protein>
    <submittedName>
        <fullName evidence="1">Uncharacterized protein</fullName>
    </submittedName>
</protein>
<accession>A0ABX7GY77</accession>
<sequence>MVFKQLTLEGIDMKNDVIVVYSNNDDVMTRAFDEMRDDRRGCNLTFIHIDELADCIKLSPWPKVLEAQWGDLPDLFNGAFVFNRVFSLDGTEIRHTLNDWRCDERWFHVRLNQLLAKAGTLAHDTGVQGASRTLLPLNTQWFYVGNAQSTFKVPDFSYGFAREQPDLSRLTSPFQKSIWSISDWKVERNLSPAEENWHRFYVERPRGTPVVGYYLEDEVNIIFPSKEIHVDIASLKLLTQTVRDKFHSLLGEILFYVEDDGSYRYYAFSPFLASAANDPLFAKKFCSWIQKRFEANG</sequence>
<dbReference type="RefSeq" id="WP_188798335.1">
    <property type="nucleotide sequence ID" value="NZ_BMIZ01000001.1"/>
</dbReference>
<proteinExistence type="predicted"/>